<protein>
    <submittedName>
        <fullName evidence="1">Uncharacterized protein</fullName>
    </submittedName>
</protein>
<organism evidence="1">
    <name type="scientific">Ralstonia solanacearum</name>
    <name type="common">Pseudomonas solanacearum</name>
    <dbReference type="NCBI Taxonomy" id="305"/>
    <lineage>
        <taxon>Bacteria</taxon>
        <taxon>Pseudomonadati</taxon>
        <taxon>Pseudomonadota</taxon>
        <taxon>Betaproteobacteria</taxon>
        <taxon>Burkholderiales</taxon>
        <taxon>Burkholderiaceae</taxon>
        <taxon>Ralstonia</taxon>
        <taxon>Ralstonia solanacearum species complex</taxon>
    </lineage>
</organism>
<dbReference type="AlphaFoldDB" id="A0A0S4W8G8"/>
<reference evidence="1" key="1">
    <citation type="submission" date="2015-10" db="EMBL/GenBank/DDBJ databases">
        <authorList>
            <person name="Gilbert D.G."/>
        </authorList>
    </citation>
    <scope>NUCLEOTIDE SEQUENCE</scope>
    <source>
        <strain evidence="1">Phyl III-seqv23</strain>
    </source>
</reference>
<evidence type="ECO:0000313" key="1">
    <source>
        <dbReference type="EMBL" id="CUV43094.1"/>
    </source>
</evidence>
<proteinExistence type="predicted"/>
<gene>
    <name evidence="1" type="ORF">TF3108_v1_3010001</name>
</gene>
<name>A0A0S4W8G8_RALSL</name>
<accession>A0A0S4W8G8</accession>
<sequence length="61" mass="6112">MAVHALIGGLISRAMGGEFVAGAAGAGAAALVLETFRKGLGNVAVLRHPVSYTHLTLPTKA</sequence>
<dbReference type="EMBL" id="LN899826">
    <property type="protein sequence ID" value="CUV43094.1"/>
    <property type="molecule type" value="Genomic_DNA"/>
</dbReference>